<gene>
    <name evidence="3" type="ORF">MNOR_LOCUS24789</name>
</gene>
<feature type="region of interest" description="Disordered" evidence="1">
    <location>
        <begin position="256"/>
        <end position="375"/>
    </location>
</feature>
<feature type="compositionally biased region" description="Basic and acidic residues" evidence="1">
    <location>
        <begin position="271"/>
        <end position="286"/>
    </location>
</feature>
<organism evidence="3 4">
    <name type="scientific">Meganyctiphanes norvegica</name>
    <name type="common">Northern krill</name>
    <name type="synonym">Thysanopoda norvegica</name>
    <dbReference type="NCBI Taxonomy" id="48144"/>
    <lineage>
        <taxon>Eukaryota</taxon>
        <taxon>Metazoa</taxon>
        <taxon>Ecdysozoa</taxon>
        <taxon>Arthropoda</taxon>
        <taxon>Crustacea</taxon>
        <taxon>Multicrustacea</taxon>
        <taxon>Malacostraca</taxon>
        <taxon>Eumalacostraca</taxon>
        <taxon>Eucarida</taxon>
        <taxon>Euphausiacea</taxon>
        <taxon>Euphausiidae</taxon>
        <taxon>Meganyctiphanes</taxon>
    </lineage>
</organism>
<dbReference type="InterPro" id="IPR035892">
    <property type="entry name" value="C2_domain_sf"/>
</dbReference>
<feature type="compositionally biased region" description="Basic residues" evidence="1">
    <location>
        <begin position="291"/>
        <end position="302"/>
    </location>
</feature>
<dbReference type="Pfam" id="PF00168">
    <property type="entry name" value="C2"/>
    <property type="match status" value="1"/>
</dbReference>
<dbReference type="PROSITE" id="PS50004">
    <property type="entry name" value="C2"/>
    <property type="match status" value="1"/>
</dbReference>
<feature type="domain" description="C2" evidence="2">
    <location>
        <begin position="5"/>
        <end position="124"/>
    </location>
</feature>
<dbReference type="AlphaFoldDB" id="A0AAV2RG32"/>
<protein>
    <recommendedName>
        <fullName evidence="2">C2 domain-containing protein</fullName>
    </recommendedName>
</protein>
<feature type="compositionally biased region" description="Low complexity" evidence="1">
    <location>
        <begin position="362"/>
        <end position="374"/>
    </location>
</feature>
<feature type="non-terminal residue" evidence="3">
    <location>
        <position position="1"/>
    </location>
</feature>
<evidence type="ECO:0000313" key="3">
    <source>
        <dbReference type="EMBL" id="CAL4124812.1"/>
    </source>
</evidence>
<sequence>VTAQQQSAAVGSTAGIPGLNGKRLLVKIVKAASVGCDQEVSEAYAVVEMDEPGQRFTTAVVRETNSPFWDEQFLFDLSEGTLELLFELYDKSTNQFLGLAIVGIEELVATPSQRQIIPLQPRPYEDDQVSGSLTVEFLFLDRADIPELALRSSDTTQRLSPRDGIVTTTRTTYIKSPETQDMMVNGCSDSVAFAALRDIEEKNIPVSNNANKSTMIIHASRKPEEEQLTMDADINILSSRQISSSSEPKVNIEVDQDADSPSAAYVEAAPVEERGRSRGRSGKRDSFFGTLKKRFSRSRLRSKSMDPNAVAPGLKDDSVPFTNGHQTPDNVPRSISMERQTHRASGLLSVPGLGDDGGSTRSSLSDHSAISSSSTRTYVNENSTLIVEAIENGVTKHYLIPLSLQQRSKWRKKGTKLHVFNEHSFIAKHMS</sequence>
<evidence type="ECO:0000259" key="2">
    <source>
        <dbReference type="PROSITE" id="PS50004"/>
    </source>
</evidence>
<feature type="non-terminal residue" evidence="3">
    <location>
        <position position="431"/>
    </location>
</feature>
<comment type="caution">
    <text evidence="3">The sequence shown here is derived from an EMBL/GenBank/DDBJ whole genome shotgun (WGS) entry which is preliminary data.</text>
</comment>
<reference evidence="3 4" key="1">
    <citation type="submission" date="2024-05" db="EMBL/GenBank/DDBJ databases">
        <authorList>
            <person name="Wallberg A."/>
        </authorList>
    </citation>
    <scope>NUCLEOTIDE SEQUENCE [LARGE SCALE GENOMIC DNA]</scope>
</reference>
<dbReference type="InterPro" id="IPR000008">
    <property type="entry name" value="C2_dom"/>
</dbReference>
<dbReference type="Gene3D" id="2.60.40.150">
    <property type="entry name" value="C2 domain"/>
    <property type="match status" value="1"/>
</dbReference>
<dbReference type="EMBL" id="CAXKWB010023018">
    <property type="protein sequence ID" value="CAL4124812.1"/>
    <property type="molecule type" value="Genomic_DNA"/>
</dbReference>
<dbReference type="PANTHER" id="PTHR21119">
    <property type="entry name" value="C2 DOMAIN-CONTAINING PROTEIN"/>
    <property type="match status" value="1"/>
</dbReference>
<dbReference type="SUPFAM" id="SSF49562">
    <property type="entry name" value="C2 domain (Calcium/lipid-binding domain, CaLB)"/>
    <property type="match status" value="1"/>
</dbReference>
<dbReference type="SMART" id="SM00239">
    <property type="entry name" value="C2"/>
    <property type="match status" value="1"/>
</dbReference>
<name>A0AAV2RG32_MEGNR</name>
<dbReference type="Proteomes" id="UP001497623">
    <property type="component" value="Unassembled WGS sequence"/>
</dbReference>
<proteinExistence type="predicted"/>
<accession>A0AAV2RG32</accession>
<dbReference type="PANTHER" id="PTHR21119:SF5">
    <property type="entry name" value="C2 DOMAIN-CONTAINING PROTEIN"/>
    <property type="match status" value="1"/>
</dbReference>
<keyword evidence="4" id="KW-1185">Reference proteome</keyword>
<evidence type="ECO:0000256" key="1">
    <source>
        <dbReference type="SAM" id="MobiDB-lite"/>
    </source>
</evidence>
<dbReference type="InterPro" id="IPR039934">
    <property type="entry name" value="C2CD2/C2CD2L"/>
</dbReference>
<feature type="compositionally biased region" description="Polar residues" evidence="1">
    <location>
        <begin position="320"/>
        <end position="329"/>
    </location>
</feature>
<evidence type="ECO:0000313" key="4">
    <source>
        <dbReference type="Proteomes" id="UP001497623"/>
    </source>
</evidence>